<comment type="caution">
    <text evidence="1">The sequence shown here is derived from an EMBL/GenBank/DDBJ whole genome shotgun (WGS) entry which is preliminary data.</text>
</comment>
<proteinExistence type="predicted"/>
<evidence type="ECO:0000313" key="2">
    <source>
        <dbReference type="Proteomes" id="UP000768646"/>
    </source>
</evidence>
<gene>
    <name evidence="1" type="ORF">PORY_002649</name>
</gene>
<accession>A0ACB7C8Y4</accession>
<protein>
    <submittedName>
        <fullName evidence="1">Uncharacterized protein</fullName>
    </submittedName>
</protein>
<sequence>MSFNMDIDRESSKDENNDNEKISEVYDIENEDSAIDPKTGEINWDCPCLGGMAYGPCGEEFKEAFSCFVYSKEEPKGMECIKKFQTMQDCFKKYPEVYNNEIDNEDNIEINNQNNTEDNVESDKDNIKITKSSN</sequence>
<name>A0ACB7C8Y4_9ASCO</name>
<evidence type="ECO:0000313" key="1">
    <source>
        <dbReference type="EMBL" id="KAG4303996.1"/>
    </source>
</evidence>
<organism evidence="1 2">
    <name type="scientific">Pneumocystis oryctolagi</name>
    <dbReference type="NCBI Taxonomy" id="42067"/>
    <lineage>
        <taxon>Eukaryota</taxon>
        <taxon>Fungi</taxon>
        <taxon>Dikarya</taxon>
        <taxon>Ascomycota</taxon>
        <taxon>Taphrinomycotina</taxon>
        <taxon>Pneumocystomycetes</taxon>
        <taxon>Pneumocystaceae</taxon>
        <taxon>Pneumocystis</taxon>
    </lineage>
</organism>
<keyword evidence="2" id="KW-1185">Reference proteome</keyword>
<dbReference type="EMBL" id="JABTEG010000013">
    <property type="protein sequence ID" value="KAG4303996.1"/>
    <property type="molecule type" value="Genomic_DNA"/>
</dbReference>
<reference evidence="1 2" key="1">
    <citation type="journal article" date="2021" name="Commun. Biol.">
        <title>Genomic insights into the host specific adaptation of the Pneumocystis genus.</title>
        <authorList>
            <person name="Cisse O.H."/>
            <person name="Ma L."/>
            <person name="Dekker J.P."/>
            <person name="Khil P.P."/>
            <person name="Youn J.-H."/>
            <person name="Brenchley J.M."/>
            <person name="Blair R."/>
            <person name="Pahar B."/>
            <person name="Chabe M."/>
            <person name="Van Rompay K.K.A."/>
            <person name="Keesler R."/>
            <person name="Sukura A."/>
            <person name="Hirsch V."/>
            <person name="Kutty G."/>
            <person name="Liu Y."/>
            <person name="Peng L."/>
            <person name="Chen J."/>
            <person name="Song J."/>
            <person name="Weissenbacher-Lang C."/>
            <person name="Xu J."/>
            <person name="Upham N.S."/>
            <person name="Stajich J.E."/>
            <person name="Cuomo C.A."/>
            <person name="Cushion M.T."/>
            <person name="Kovacs J.A."/>
        </authorList>
    </citation>
    <scope>NUCLEOTIDE SEQUENCE [LARGE SCALE GENOMIC DNA]</scope>
    <source>
        <strain evidence="1 2">RABM</strain>
    </source>
</reference>
<dbReference type="Proteomes" id="UP000768646">
    <property type="component" value="Unassembled WGS sequence"/>
</dbReference>